<proteinExistence type="predicted"/>
<dbReference type="SUPFAM" id="SSF53613">
    <property type="entry name" value="Ribokinase-like"/>
    <property type="match status" value="1"/>
</dbReference>
<dbReference type="GO" id="GO:0052856">
    <property type="term" value="F:NAD(P)HX epimerase activity"/>
    <property type="evidence" value="ECO:0007669"/>
    <property type="project" value="TreeGrafter"/>
</dbReference>
<keyword evidence="5" id="KW-0456">Lyase</keyword>
<dbReference type="InterPro" id="IPR029056">
    <property type="entry name" value="Ribokinase-like"/>
</dbReference>
<gene>
    <name evidence="7" type="ORF">S01H4_59562</name>
</gene>
<dbReference type="InterPro" id="IPR000631">
    <property type="entry name" value="CARKD"/>
</dbReference>
<keyword evidence="3" id="KW-0521">NADP</keyword>
<dbReference type="EMBL" id="BART01034952">
    <property type="protein sequence ID" value="GAH09423.1"/>
    <property type="molecule type" value="Genomic_DNA"/>
</dbReference>
<accession>X1EL95</accession>
<dbReference type="PROSITE" id="PS51383">
    <property type="entry name" value="YJEF_C_3"/>
    <property type="match status" value="1"/>
</dbReference>
<keyword evidence="4" id="KW-0520">NAD</keyword>
<dbReference type="Pfam" id="PF01256">
    <property type="entry name" value="Carb_kinase"/>
    <property type="match status" value="1"/>
</dbReference>
<evidence type="ECO:0000256" key="3">
    <source>
        <dbReference type="ARBA" id="ARBA00022857"/>
    </source>
</evidence>
<feature type="domain" description="YjeF C-terminal" evidence="6">
    <location>
        <begin position="1"/>
        <end position="128"/>
    </location>
</feature>
<dbReference type="GO" id="GO:0052855">
    <property type="term" value="F:ADP-dependent NAD(P)H-hydrate dehydratase activity"/>
    <property type="evidence" value="ECO:0007669"/>
    <property type="project" value="TreeGrafter"/>
</dbReference>
<keyword evidence="1" id="KW-0547">Nucleotide-binding</keyword>
<dbReference type="Gene3D" id="3.40.1190.20">
    <property type="match status" value="1"/>
</dbReference>
<protein>
    <recommendedName>
        <fullName evidence="6">YjeF C-terminal domain-containing protein</fullName>
    </recommendedName>
</protein>
<evidence type="ECO:0000256" key="4">
    <source>
        <dbReference type="ARBA" id="ARBA00023027"/>
    </source>
</evidence>
<organism evidence="7">
    <name type="scientific">marine sediment metagenome</name>
    <dbReference type="NCBI Taxonomy" id="412755"/>
    <lineage>
        <taxon>unclassified sequences</taxon>
        <taxon>metagenomes</taxon>
        <taxon>ecological metagenomes</taxon>
    </lineage>
</organism>
<feature type="non-terminal residue" evidence="7">
    <location>
        <position position="1"/>
    </location>
</feature>
<evidence type="ECO:0000313" key="7">
    <source>
        <dbReference type="EMBL" id="GAH09423.1"/>
    </source>
</evidence>
<evidence type="ECO:0000256" key="2">
    <source>
        <dbReference type="ARBA" id="ARBA00022840"/>
    </source>
</evidence>
<dbReference type="PANTHER" id="PTHR12592:SF0">
    <property type="entry name" value="ATP-DEPENDENT (S)-NAD(P)H-HYDRATE DEHYDRATASE"/>
    <property type="match status" value="1"/>
</dbReference>
<evidence type="ECO:0000259" key="6">
    <source>
        <dbReference type="PROSITE" id="PS51383"/>
    </source>
</evidence>
<dbReference type="CDD" id="cd01171">
    <property type="entry name" value="YXKO-related"/>
    <property type="match status" value="1"/>
</dbReference>
<evidence type="ECO:0000256" key="1">
    <source>
        <dbReference type="ARBA" id="ARBA00022741"/>
    </source>
</evidence>
<reference evidence="7" key="1">
    <citation type="journal article" date="2014" name="Front. Microbiol.">
        <title>High frequency of phylogenetically diverse reductive dehalogenase-homologous genes in deep subseafloor sedimentary metagenomes.</title>
        <authorList>
            <person name="Kawai M."/>
            <person name="Futagami T."/>
            <person name="Toyoda A."/>
            <person name="Takaki Y."/>
            <person name="Nishi S."/>
            <person name="Hori S."/>
            <person name="Arai W."/>
            <person name="Tsubouchi T."/>
            <person name="Morono Y."/>
            <person name="Uchiyama I."/>
            <person name="Ito T."/>
            <person name="Fujiyama A."/>
            <person name="Inagaki F."/>
            <person name="Takami H."/>
        </authorList>
    </citation>
    <scope>NUCLEOTIDE SEQUENCE</scope>
    <source>
        <strain evidence="7">Expedition CK06-06</strain>
    </source>
</reference>
<dbReference type="GO" id="GO:0005524">
    <property type="term" value="F:ATP binding"/>
    <property type="evidence" value="ECO:0007669"/>
    <property type="project" value="UniProtKB-KW"/>
</dbReference>
<dbReference type="GO" id="GO:0110051">
    <property type="term" value="P:metabolite repair"/>
    <property type="evidence" value="ECO:0007669"/>
    <property type="project" value="TreeGrafter"/>
</dbReference>
<dbReference type="PANTHER" id="PTHR12592">
    <property type="entry name" value="ATP-DEPENDENT (S)-NAD(P)H-HYDRATE DEHYDRATASE FAMILY MEMBER"/>
    <property type="match status" value="1"/>
</dbReference>
<comment type="caution">
    <text evidence="7">The sequence shown here is derived from an EMBL/GenBank/DDBJ whole genome shotgun (WGS) entry which is preliminary data.</text>
</comment>
<name>X1EL95_9ZZZZ</name>
<sequence length="154" mass="16265">TPHPGELSRLLNISEVNLKDRLELNKEISKKIKKISVLKGARTLISNPKGETYINLTGSPAMATAGSGDVLVGVIASLIAQGIDLFNAAIIGTYIHGLAGDMASEEIGQRSVIATDIMSKIPDAFLRIEGVSPDNFTFLKLVFEGSLSSSGSPI</sequence>
<evidence type="ECO:0000256" key="5">
    <source>
        <dbReference type="ARBA" id="ARBA00023239"/>
    </source>
</evidence>
<keyword evidence="2" id="KW-0067">ATP-binding</keyword>
<dbReference type="AlphaFoldDB" id="X1EL95"/>